<dbReference type="Gene3D" id="1.20.920.10">
    <property type="entry name" value="Bromodomain-like"/>
    <property type="match status" value="1"/>
</dbReference>
<dbReference type="GO" id="GO:0048513">
    <property type="term" value="P:animal organ development"/>
    <property type="evidence" value="ECO:0007669"/>
    <property type="project" value="UniProtKB-ARBA"/>
</dbReference>
<dbReference type="SMART" id="SM00573">
    <property type="entry name" value="HSA"/>
    <property type="match status" value="1"/>
</dbReference>
<evidence type="ECO:0000256" key="11">
    <source>
        <dbReference type="ARBA" id="ARBA00023242"/>
    </source>
</evidence>
<dbReference type="InterPro" id="IPR049730">
    <property type="entry name" value="SNF2/RAD54-like_C"/>
</dbReference>
<sequence length="1464" mass="168341">MMPSGDPGLQRVPQFSYTPENMQLLGKAIQSMQEKGLESDPRYSTLLSFARNAQQMQQMPGFSNNANTNLMGNMVPTPGQQALNSGNEGFSNEEHSAMQGNPGKNAGFSGDQINQLRSQIMAYKLLSRNQPLTEQIKMTIQSKGATSRMPNIHPSTADRTALQAPPDNAANESSNWSAPATSTATQPTQEKGKEEEQKPQAAQANQNTRPAPPRPATASQILASIQNPARSRLAPVAKPAGLDPVAILRERESRIQARITLRVHELEGLPLKSLADDLRLQATIELKALRLLNFQKQLRANVVSSTRQDTTLETALNSKAYKRNKKQSLREARITEKLEKQQKIEQERKRRVKHQDYLTSIIAHGREFREFHRGNYSKISKLNKAVLSYHANSDRERKKEEERLEKERMRRLMEEDEEGYRKLIDQKKDKRLAYLLGQTDEYISNLTQLVKKHRMDIKRKKREHRKKRRELEGELGDMIDKMDPEEHVAVVNTETGEMLTGSDAPTASQVEEWLAQNLNYQVAPRQEDSDNEDDVDEDEEDDEEEDEAQKKGHQDKTEEERRKEEYGAEDDIESTTSKEIESRNYYNIAHELKEDVKQQPNILVGGTLKEYQVSGLEWLVSLHNNNLNGILADEMGLGKTIQTIALLSYLIEKKKIMGPFLVIVPLSTLSNWTLEFEKWCPSIISICYKGSPNCRRSLANQIRTGKFNVVMTTYEYVMKDKAVLAKVRWKYMIIDEGHRMKNHHCKLTQVLNTYYSAPHRLLLTGTPLQNRLPEMWALLNFLLPSIFKSCNTFDQWFNAPFAMTGEKVELNEEETLLIIRRLHKVLRPFLLRRLKKEVESQLPEKTEYVIKCDMSDLQKLLYQHMYKKGVLLTDGSEKDKKGRGGAKTLMNTIMQLRKICNHPFVYQHIEESIAEHLGFAGGLVQGPQLVRCAGKFELLDRIMMKLISTGHRILLFCQMTSLMTVMEDYFNYKGIRYLRLDGTTKAEDRGHLLQLFNAPNSIYSVFLLSTRAGGLGLNLQVADTVVIFDSDWNPHQDLQAQDRAHRIGQTNEVRVLRLVTVNSVEETIIAAARYKLNIDEKVIQAGMFNQNSTSGERRAFLEALLENDKDDEEEENEIPDDETVNQMIARSIEEFEIFQKMDYDRKIQEQKNGGKPRLMRSNELPSWIIKDDAEVERLTNEDEEEKLFGRGSRQKKTVDYSEPLTERQWLKAIEDGCLDEMEERQKSKKARKRKRHDDDGETSSQKSSKKKRGRPTVDKVKLSPIAAELKKKMKKIMKYIIHYRDDDDRPLADIFTVLPSKKDLPDYYQIIKQPVDIKKIKERINGHRYRAMDDLQTDFMLMCRNAQTYNIEGSIIYDDSIALQSLFFHVREKVEAGEELVTNKSTNSDKEDEDDDEEVEEQAEEESDVSDDDTTLSSLKMRIKISKEEKAKKHQSQMKKVGESSSRQEENSEEVESEGESDTS</sequence>
<dbReference type="InterPro" id="IPR014978">
    <property type="entry name" value="Gln-Leu-Gln_QLQ"/>
</dbReference>
<dbReference type="PRINTS" id="PR00503">
    <property type="entry name" value="BROMODOMAIN"/>
</dbReference>
<dbReference type="InterPro" id="IPR037259">
    <property type="entry name" value="BRK_sf"/>
</dbReference>
<keyword evidence="6" id="KW-0156">Chromatin regulator</keyword>
<feature type="coiled-coil region" evidence="12">
    <location>
        <begin position="390"/>
        <end position="481"/>
    </location>
</feature>
<feature type="compositionally biased region" description="Basic residues" evidence="13">
    <location>
        <begin position="1226"/>
        <end position="1235"/>
    </location>
</feature>
<dbReference type="InterPro" id="IPR006576">
    <property type="entry name" value="BRK_domain"/>
</dbReference>
<evidence type="ECO:0000256" key="5">
    <source>
        <dbReference type="ARBA" id="ARBA00022840"/>
    </source>
</evidence>
<evidence type="ECO:0000313" key="15">
    <source>
        <dbReference type="Proteomes" id="UP001152795"/>
    </source>
</evidence>
<dbReference type="CDD" id="cd17996">
    <property type="entry name" value="DEXHc_SMARCA2_SMARCA4"/>
    <property type="match status" value="1"/>
</dbReference>
<keyword evidence="15" id="KW-1185">Reference proteome</keyword>
<dbReference type="Pfam" id="PF14619">
    <property type="entry name" value="SnAC"/>
    <property type="match status" value="1"/>
</dbReference>
<feature type="compositionally biased region" description="Basic and acidic residues" evidence="13">
    <location>
        <begin position="1440"/>
        <end position="1450"/>
    </location>
</feature>
<dbReference type="PROSITE" id="PS51194">
    <property type="entry name" value="HELICASE_CTER"/>
    <property type="match status" value="1"/>
</dbReference>
<dbReference type="GO" id="GO:0006325">
    <property type="term" value="P:chromatin organization"/>
    <property type="evidence" value="ECO:0007669"/>
    <property type="project" value="UniProtKB-KW"/>
</dbReference>
<feature type="compositionally biased region" description="Polar residues" evidence="13">
    <location>
        <begin position="141"/>
        <end position="158"/>
    </location>
</feature>
<dbReference type="CDD" id="cd18793">
    <property type="entry name" value="SF2_C_SNF"/>
    <property type="match status" value="1"/>
</dbReference>
<dbReference type="Pfam" id="PF08880">
    <property type="entry name" value="QLQ"/>
    <property type="match status" value="1"/>
</dbReference>
<feature type="region of interest" description="Disordered" evidence="13">
    <location>
        <begin position="86"/>
        <end position="109"/>
    </location>
</feature>
<dbReference type="Gene3D" id="3.40.50.10810">
    <property type="entry name" value="Tandem AAA-ATPase domain"/>
    <property type="match status" value="1"/>
</dbReference>
<feature type="compositionally biased region" description="Acidic residues" evidence="13">
    <location>
        <begin position="529"/>
        <end position="547"/>
    </location>
</feature>
<dbReference type="GO" id="GO:0006355">
    <property type="term" value="P:regulation of DNA-templated transcription"/>
    <property type="evidence" value="ECO:0007669"/>
    <property type="project" value="InterPro"/>
</dbReference>
<dbReference type="InterPro" id="IPR027417">
    <property type="entry name" value="P-loop_NTPase"/>
</dbReference>
<evidence type="ECO:0000256" key="10">
    <source>
        <dbReference type="ARBA" id="ARBA00023163"/>
    </source>
</evidence>
<dbReference type="SUPFAM" id="SSF160481">
    <property type="entry name" value="BRK domain-like"/>
    <property type="match status" value="1"/>
</dbReference>
<feature type="region of interest" description="Disordered" evidence="13">
    <location>
        <begin position="141"/>
        <end position="217"/>
    </location>
</feature>
<comment type="subcellular location">
    <subcellularLocation>
        <location evidence="1">Nucleus</location>
    </subcellularLocation>
</comment>
<feature type="compositionally biased region" description="Acidic residues" evidence="13">
    <location>
        <begin position="1390"/>
        <end position="1414"/>
    </location>
</feature>
<dbReference type="SMART" id="SM00297">
    <property type="entry name" value="BROMO"/>
    <property type="match status" value="1"/>
</dbReference>
<evidence type="ECO:0000256" key="4">
    <source>
        <dbReference type="ARBA" id="ARBA00022806"/>
    </source>
</evidence>
<dbReference type="PANTHER" id="PTHR10799">
    <property type="entry name" value="SNF2/RAD54 HELICASE FAMILY"/>
    <property type="match status" value="1"/>
</dbReference>
<dbReference type="SMART" id="SM00592">
    <property type="entry name" value="BRK"/>
    <property type="match status" value="1"/>
</dbReference>
<proteinExistence type="predicted"/>
<feature type="compositionally biased region" description="Basic and acidic residues" evidence="13">
    <location>
        <begin position="548"/>
        <end position="566"/>
    </location>
</feature>
<dbReference type="GO" id="GO:0042393">
    <property type="term" value="F:histone binding"/>
    <property type="evidence" value="ECO:0007669"/>
    <property type="project" value="InterPro"/>
</dbReference>
<keyword evidence="2" id="KW-0547">Nucleotide-binding</keyword>
<evidence type="ECO:0000256" key="3">
    <source>
        <dbReference type="ARBA" id="ARBA00022801"/>
    </source>
</evidence>
<dbReference type="PROSITE" id="PS50014">
    <property type="entry name" value="BROMODOMAIN_2"/>
    <property type="match status" value="1"/>
</dbReference>
<dbReference type="SUPFAM" id="SSF52540">
    <property type="entry name" value="P-loop containing nucleoside triphosphate hydrolases"/>
    <property type="match status" value="2"/>
</dbReference>
<dbReference type="InterPro" id="IPR014012">
    <property type="entry name" value="HSA_dom"/>
</dbReference>
<dbReference type="SMART" id="SM00951">
    <property type="entry name" value="QLQ"/>
    <property type="match status" value="1"/>
</dbReference>
<evidence type="ECO:0000256" key="7">
    <source>
        <dbReference type="ARBA" id="ARBA00023015"/>
    </source>
</evidence>
<dbReference type="GO" id="GO:0016787">
    <property type="term" value="F:hydrolase activity"/>
    <property type="evidence" value="ECO:0007669"/>
    <property type="project" value="UniProtKB-KW"/>
</dbReference>
<evidence type="ECO:0000256" key="1">
    <source>
        <dbReference type="ARBA" id="ARBA00004123"/>
    </source>
</evidence>
<dbReference type="Pfam" id="PF00439">
    <property type="entry name" value="Bromodomain"/>
    <property type="match status" value="1"/>
</dbReference>
<dbReference type="Pfam" id="PF07533">
    <property type="entry name" value="BRK"/>
    <property type="match status" value="1"/>
</dbReference>
<keyword evidence="7" id="KW-0805">Transcription regulation</keyword>
<accession>A0A6S7FI30</accession>
<dbReference type="SMART" id="SM00487">
    <property type="entry name" value="DEXDc"/>
    <property type="match status" value="1"/>
</dbReference>
<keyword evidence="5" id="KW-0067">ATP-binding</keyword>
<keyword evidence="9" id="KW-0010">Activator</keyword>
<feature type="region of interest" description="Disordered" evidence="13">
    <location>
        <begin position="1222"/>
        <end position="1258"/>
    </location>
</feature>
<feature type="compositionally biased region" description="Acidic residues" evidence="13">
    <location>
        <begin position="1451"/>
        <end position="1464"/>
    </location>
</feature>
<dbReference type="InterPro" id="IPR036427">
    <property type="entry name" value="Bromodomain-like_sf"/>
</dbReference>
<dbReference type="InterPro" id="IPR014001">
    <property type="entry name" value="Helicase_ATP-bd"/>
</dbReference>
<dbReference type="PROSITE" id="PS00633">
    <property type="entry name" value="BROMODOMAIN_1"/>
    <property type="match status" value="1"/>
</dbReference>
<evidence type="ECO:0000256" key="9">
    <source>
        <dbReference type="ARBA" id="ARBA00023159"/>
    </source>
</evidence>
<gene>
    <name evidence="14" type="ORF">PACLA_8A008447</name>
</gene>
<dbReference type="FunFam" id="1.20.5.170:FF:000008">
    <property type="entry name" value="probable global transcription activator SNF2L2 isoform X1"/>
    <property type="match status" value="1"/>
</dbReference>
<dbReference type="GO" id="GO:0005524">
    <property type="term" value="F:ATP binding"/>
    <property type="evidence" value="ECO:0007669"/>
    <property type="project" value="UniProtKB-KW"/>
</dbReference>
<evidence type="ECO:0000256" key="12">
    <source>
        <dbReference type="SAM" id="Coils"/>
    </source>
</evidence>
<dbReference type="Pfam" id="PF00176">
    <property type="entry name" value="SNF2-rel_dom"/>
    <property type="match status" value="1"/>
</dbReference>
<dbReference type="Pfam" id="PF07529">
    <property type="entry name" value="HSA"/>
    <property type="match status" value="1"/>
</dbReference>
<dbReference type="GO" id="GO:0005634">
    <property type="term" value="C:nucleus"/>
    <property type="evidence" value="ECO:0007669"/>
    <property type="project" value="UniProtKB-SubCell"/>
</dbReference>
<dbReference type="InterPro" id="IPR029295">
    <property type="entry name" value="SnAC"/>
</dbReference>
<dbReference type="Gene3D" id="1.20.5.170">
    <property type="match status" value="1"/>
</dbReference>
<feature type="compositionally biased region" description="Low complexity" evidence="13">
    <location>
        <begin position="177"/>
        <end position="189"/>
    </location>
</feature>
<evidence type="ECO:0000256" key="8">
    <source>
        <dbReference type="ARBA" id="ARBA00023117"/>
    </source>
</evidence>
<dbReference type="SMART" id="SM01314">
    <property type="entry name" value="SnAC"/>
    <property type="match status" value="1"/>
</dbReference>
<dbReference type="InterPro" id="IPR000330">
    <property type="entry name" value="SNF2_N"/>
</dbReference>
<keyword evidence="12" id="KW-0175">Coiled coil</keyword>
<dbReference type="Gene3D" id="3.40.50.300">
    <property type="entry name" value="P-loop containing nucleotide triphosphate hydrolases"/>
    <property type="match status" value="1"/>
</dbReference>
<feature type="compositionally biased region" description="Low complexity" evidence="13">
    <location>
        <begin position="199"/>
        <end position="209"/>
    </location>
</feature>
<comment type="caution">
    <text evidence="14">The sequence shown here is derived from an EMBL/GenBank/DDBJ whole genome shotgun (WGS) entry which is preliminary data.</text>
</comment>
<keyword evidence="8" id="KW-0103">Bromodomain</keyword>
<dbReference type="EMBL" id="CACRXK020000030">
    <property type="protein sequence ID" value="CAB3977117.1"/>
    <property type="molecule type" value="Genomic_DNA"/>
</dbReference>
<dbReference type="OrthoDB" id="6017at2759"/>
<dbReference type="Gene3D" id="3.40.5.120">
    <property type="match status" value="1"/>
</dbReference>
<dbReference type="GO" id="GO:0004386">
    <property type="term" value="F:helicase activity"/>
    <property type="evidence" value="ECO:0007669"/>
    <property type="project" value="UniProtKB-KW"/>
</dbReference>
<keyword evidence="11" id="KW-0539">Nucleus</keyword>
<dbReference type="InterPro" id="IPR018359">
    <property type="entry name" value="Bromodomain_CS"/>
</dbReference>
<dbReference type="PROSITE" id="PS51666">
    <property type="entry name" value="QLQ"/>
    <property type="match status" value="1"/>
</dbReference>
<keyword evidence="10" id="KW-0804">Transcription</keyword>
<dbReference type="FunFam" id="3.40.50.300:FF:003020">
    <property type="entry name" value="SNF2-related domain-containing protein"/>
    <property type="match status" value="1"/>
</dbReference>
<name>A0A6S7FI30_PARCT</name>
<dbReference type="InterPro" id="IPR001650">
    <property type="entry name" value="Helicase_C-like"/>
</dbReference>
<dbReference type="PROSITE" id="PS51204">
    <property type="entry name" value="HSA"/>
    <property type="match status" value="1"/>
</dbReference>
<dbReference type="SUPFAM" id="SSF47370">
    <property type="entry name" value="Bromodomain"/>
    <property type="match status" value="1"/>
</dbReference>
<dbReference type="Proteomes" id="UP001152795">
    <property type="component" value="Unassembled WGS sequence"/>
</dbReference>
<dbReference type="FunFam" id="3.40.50.10810:FF:000008">
    <property type="entry name" value="Chromatin structure-remodeling complex subunit snf21"/>
    <property type="match status" value="1"/>
</dbReference>
<evidence type="ECO:0000313" key="14">
    <source>
        <dbReference type="EMBL" id="CAB3977117.1"/>
    </source>
</evidence>
<feature type="region of interest" description="Disordered" evidence="13">
    <location>
        <begin position="1379"/>
        <end position="1464"/>
    </location>
</feature>
<dbReference type="InterPro" id="IPR001487">
    <property type="entry name" value="Bromodomain"/>
</dbReference>
<evidence type="ECO:0000256" key="2">
    <source>
        <dbReference type="ARBA" id="ARBA00022741"/>
    </source>
</evidence>
<feature type="region of interest" description="Disordered" evidence="13">
    <location>
        <begin position="521"/>
        <end position="578"/>
    </location>
</feature>
<dbReference type="Pfam" id="PF00271">
    <property type="entry name" value="Helicase_C"/>
    <property type="match status" value="1"/>
</dbReference>
<reference evidence="14" key="1">
    <citation type="submission" date="2020-04" db="EMBL/GenBank/DDBJ databases">
        <authorList>
            <person name="Alioto T."/>
            <person name="Alioto T."/>
            <person name="Gomez Garrido J."/>
        </authorList>
    </citation>
    <scope>NUCLEOTIDE SEQUENCE</scope>
    <source>
        <strain evidence="14">A484AB</strain>
    </source>
</reference>
<dbReference type="SMART" id="SM00490">
    <property type="entry name" value="HELICc"/>
    <property type="match status" value="1"/>
</dbReference>
<organism evidence="14 15">
    <name type="scientific">Paramuricea clavata</name>
    <name type="common">Red gorgonian</name>
    <name type="synonym">Violescent sea-whip</name>
    <dbReference type="NCBI Taxonomy" id="317549"/>
    <lineage>
        <taxon>Eukaryota</taxon>
        <taxon>Metazoa</taxon>
        <taxon>Cnidaria</taxon>
        <taxon>Anthozoa</taxon>
        <taxon>Octocorallia</taxon>
        <taxon>Malacalcyonacea</taxon>
        <taxon>Plexauridae</taxon>
        <taxon>Paramuricea</taxon>
    </lineage>
</organism>
<protein>
    <submittedName>
        <fullName evidence="14">Transcription activator BRG1-like isoform X1</fullName>
    </submittedName>
</protein>
<keyword evidence="3" id="KW-0378">Hydrolase</keyword>
<feature type="region of interest" description="Disordered" evidence="13">
    <location>
        <begin position="1178"/>
        <end position="1200"/>
    </location>
</feature>
<dbReference type="InterPro" id="IPR038718">
    <property type="entry name" value="SNF2-like_sf"/>
</dbReference>
<evidence type="ECO:0000256" key="6">
    <source>
        <dbReference type="ARBA" id="ARBA00022853"/>
    </source>
</evidence>
<dbReference type="PROSITE" id="PS51192">
    <property type="entry name" value="HELICASE_ATP_BIND_1"/>
    <property type="match status" value="1"/>
</dbReference>
<keyword evidence="4" id="KW-0347">Helicase</keyword>
<evidence type="ECO:0000256" key="13">
    <source>
        <dbReference type="SAM" id="MobiDB-lite"/>
    </source>
</evidence>
<dbReference type="GO" id="GO:0048731">
    <property type="term" value="P:system development"/>
    <property type="evidence" value="ECO:0007669"/>
    <property type="project" value="UniProtKB-ARBA"/>
</dbReference>